<dbReference type="InterPro" id="IPR029052">
    <property type="entry name" value="Metallo-depent_PP-like"/>
</dbReference>
<proteinExistence type="predicted"/>
<gene>
    <name evidence="1" type="ORF">CF7_05</name>
</gene>
<organism evidence="1 2">
    <name type="scientific">Aeromonas phage CF7</name>
    <dbReference type="NCBI Taxonomy" id="2507411"/>
    <lineage>
        <taxon>Viruses</taxon>
        <taxon>Duplodnaviria</taxon>
        <taxon>Heunggongvirae</taxon>
        <taxon>Uroviricota</taxon>
        <taxon>Caudoviricetes</taxon>
        <taxon>Autographivirales</taxon>
        <taxon>Autonotataviridae</taxon>
        <taxon>Melnykvirinae</taxon>
        <taxon>Ahphunavirus</taxon>
        <taxon>Ahphunavirus CF7</taxon>
    </lineage>
</organism>
<dbReference type="SUPFAM" id="SSF56300">
    <property type="entry name" value="Metallo-dependent phosphatases"/>
    <property type="match status" value="1"/>
</dbReference>
<sequence>MKWKLKDLFTKEQHEAILSAHPNNGVAAKEYSRRSGQEISRQLVRYWRKIYIGHDGIKARADRELKQERKIHKPSRGDDLGSLPRFVTHGDECRRILVIGDLHAPYVHPDALAFLTDLKERYSPELVIQIGDEVDNHAISFHDSDPDLKSAGDELEAAKDWLAKFVKVFTEVLVCDSNHGSLVYRKAKAHGLPAAMIRRYRDILFPQGGGEGWSWGEAWNINTVLGTVRFVHQASGDAVSHAAHENVNLVAGHEHGKFGVSWAASSAKLYFGAYTGCLIDRKSLAFAYGKLALKKPILGAMVITDGCPQHIPMLLDADGRWVGR</sequence>
<evidence type="ECO:0000313" key="1">
    <source>
        <dbReference type="EMBL" id="ASZ71951.1"/>
    </source>
</evidence>
<dbReference type="EMBL" id="MF683623">
    <property type="protein sequence ID" value="ASZ71951.1"/>
    <property type="molecule type" value="Genomic_DNA"/>
</dbReference>
<evidence type="ECO:0000313" key="2">
    <source>
        <dbReference type="Proteomes" id="UP000230617"/>
    </source>
</evidence>
<protein>
    <submittedName>
        <fullName evidence="1">Uncharacterized protein</fullName>
    </submittedName>
</protein>
<accession>A0A249XL97</accession>
<keyword evidence="2" id="KW-1185">Reference proteome</keyword>
<reference evidence="2" key="1">
    <citation type="submission" date="2017-08" db="EMBL/GenBank/DDBJ databases">
        <title>Complete genome sequence of Aeromonas hydrophila bacteriophage Ahp1.</title>
        <authorList>
            <person name="Tyagi A."/>
            <person name="Kumar N."/>
            <person name="Singh N.K."/>
            <person name="Kaur S."/>
        </authorList>
    </citation>
    <scope>NUCLEOTIDE SEQUENCE [LARGE SCALE GENOMIC DNA]</scope>
</reference>
<name>A0A249XL97_9CAUD</name>
<dbReference type="Proteomes" id="UP000230617">
    <property type="component" value="Segment"/>
</dbReference>